<feature type="domain" description="GATA-type" evidence="3">
    <location>
        <begin position="1"/>
        <end position="37"/>
    </location>
</feature>
<accession>A0AA39LXV8</accession>
<dbReference type="Gene3D" id="1.20.58.1880">
    <property type="match status" value="1"/>
</dbReference>
<evidence type="ECO:0000259" key="3">
    <source>
        <dbReference type="PROSITE" id="PS50114"/>
    </source>
</evidence>
<keyword evidence="2" id="KW-0479">Metal-binding</keyword>
<comment type="subcellular location">
    <subcellularLocation>
        <location evidence="1">Nucleus</location>
    </subcellularLocation>
</comment>
<gene>
    <name evidence="4" type="ORF">QR680_006910</name>
</gene>
<dbReference type="GO" id="GO:0008270">
    <property type="term" value="F:zinc ion binding"/>
    <property type="evidence" value="ECO:0007669"/>
    <property type="project" value="UniProtKB-KW"/>
</dbReference>
<evidence type="ECO:0000256" key="1">
    <source>
        <dbReference type="ARBA" id="ARBA00004123"/>
    </source>
</evidence>
<dbReference type="AlphaFoldDB" id="A0AA39LXV8"/>
<sequence length="226" mass="26259">MTREAEGGKLCTTCFLYLQENGTMRPHKAVHHSVRRKCPPEMAPIVCEFRRFAHIVAEQKDPLLKNDDPKQIYLGRKHIVDEDLRKMQKSMLEIRSTIARSERQMTNFEFRRKDPEVDRYKKMAASLSRQRPASRIREQWTDREMTIAFHLLLVRGSNHSRIAAFLRTKTAAQVREFAEKYSQELQEAGIKQETVQEEHDLDEPPVLTAEGDMSKGEPLVNGHCTV</sequence>
<proteinExistence type="predicted"/>
<evidence type="ECO:0000313" key="4">
    <source>
        <dbReference type="EMBL" id="KAK0413627.1"/>
    </source>
</evidence>
<keyword evidence="5" id="KW-1185">Reference proteome</keyword>
<dbReference type="EMBL" id="JAUCMV010000003">
    <property type="protein sequence ID" value="KAK0413627.1"/>
    <property type="molecule type" value="Genomic_DNA"/>
</dbReference>
<dbReference type="SUPFAM" id="SSF46689">
    <property type="entry name" value="Homeodomain-like"/>
    <property type="match status" value="1"/>
</dbReference>
<dbReference type="InterPro" id="IPR009057">
    <property type="entry name" value="Homeodomain-like_sf"/>
</dbReference>
<name>A0AA39LXV8_9BILA</name>
<organism evidence="4 5">
    <name type="scientific">Steinernema hermaphroditum</name>
    <dbReference type="NCBI Taxonomy" id="289476"/>
    <lineage>
        <taxon>Eukaryota</taxon>
        <taxon>Metazoa</taxon>
        <taxon>Ecdysozoa</taxon>
        <taxon>Nematoda</taxon>
        <taxon>Chromadorea</taxon>
        <taxon>Rhabditida</taxon>
        <taxon>Tylenchina</taxon>
        <taxon>Panagrolaimomorpha</taxon>
        <taxon>Strongyloidoidea</taxon>
        <taxon>Steinernematidae</taxon>
        <taxon>Steinernema</taxon>
    </lineage>
</organism>
<keyword evidence="2" id="KW-0863">Zinc-finger</keyword>
<dbReference type="GO" id="GO:0005634">
    <property type="term" value="C:nucleus"/>
    <property type="evidence" value="ECO:0007669"/>
    <property type="project" value="UniProtKB-SubCell"/>
</dbReference>
<dbReference type="GO" id="GO:0043565">
    <property type="term" value="F:sequence-specific DNA binding"/>
    <property type="evidence" value="ECO:0007669"/>
    <property type="project" value="InterPro"/>
</dbReference>
<reference evidence="4" key="1">
    <citation type="submission" date="2023-06" db="EMBL/GenBank/DDBJ databases">
        <title>Genomic analysis of the entomopathogenic nematode Steinernema hermaphroditum.</title>
        <authorList>
            <person name="Schwarz E.M."/>
            <person name="Heppert J.K."/>
            <person name="Baniya A."/>
            <person name="Schwartz H.T."/>
            <person name="Tan C.-H."/>
            <person name="Antoshechkin I."/>
            <person name="Sternberg P.W."/>
            <person name="Goodrich-Blair H."/>
            <person name="Dillman A.R."/>
        </authorList>
    </citation>
    <scope>NUCLEOTIDE SEQUENCE</scope>
    <source>
        <strain evidence="4">PS9179</strain>
        <tissue evidence="4">Whole animal</tissue>
    </source>
</reference>
<keyword evidence="2" id="KW-0862">Zinc</keyword>
<dbReference type="GO" id="GO:0006355">
    <property type="term" value="P:regulation of DNA-templated transcription"/>
    <property type="evidence" value="ECO:0007669"/>
    <property type="project" value="InterPro"/>
</dbReference>
<evidence type="ECO:0000256" key="2">
    <source>
        <dbReference type="PROSITE-ProRule" id="PRU00094"/>
    </source>
</evidence>
<protein>
    <recommendedName>
        <fullName evidence="3">GATA-type domain-containing protein</fullName>
    </recommendedName>
</protein>
<evidence type="ECO:0000313" key="5">
    <source>
        <dbReference type="Proteomes" id="UP001175271"/>
    </source>
</evidence>
<dbReference type="PROSITE" id="PS50114">
    <property type="entry name" value="GATA_ZN_FINGER_2"/>
    <property type="match status" value="1"/>
</dbReference>
<comment type="caution">
    <text evidence="4">The sequence shown here is derived from an EMBL/GenBank/DDBJ whole genome shotgun (WGS) entry which is preliminary data.</text>
</comment>
<dbReference type="InterPro" id="IPR000679">
    <property type="entry name" value="Znf_GATA"/>
</dbReference>
<dbReference type="Proteomes" id="UP001175271">
    <property type="component" value="Unassembled WGS sequence"/>
</dbReference>